<feature type="transmembrane region" description="Helical" evidence="1">
    <location>
        <begin position="6"/>
        <end position="22"/>
    </location>
</feature>
<evidence type="ECO:0000313" key="4">
    <source>
        <dbReference type="EMBL" id="PHQ31186.1"/>
    </source>
</evidence>
<dbReference type="AlphaFoldDB" id="A0A2G1VWN4"/>
<evidence type="ECO:0000256" key="1">
    <source>
        <dbReference type="SAM" id="Phobius"/>
    </source>
</evidence>
<accession>A0A2G1VWN4</accession>
<keyword evidence="1" id="KW-1133">Transmembrane helix</keyword>
<evidence type="ECO:0000259" key="3">
    <source>
        <dbReference type="Pfam" id="PF05569"/>
    </source>
</evidence>
<proteinExistence type="predicted"/>
<dbReference type="SUPFAM" id="SSF74653">
    <property type="entry name" value="TolA/TonB C-terminal domain"/>
    <property type="match status" value="1"/>
</dbReference>
<dbReference type="Proteomes" id="UP000229433">
    <property type="component" value="Unassembled WGS sequence"/>
</dbReference>
<comment type="caution">
    <text evidence="4">The sequence shown here is derived from an EMBL/GenBank/DDBJ whole genome shotgun (WGS) entry which is preliminary data.</text>
</comment>
<dbReference type="InterPro" id="IPR037682">
    <property type="entry name" value="TonB_C"/>
</dbReference>
<evidence type="ECO:0000259" key="2">
    <source>
        <dbReference type="Pfam" id="PF03544"/>
    </source>
</evidence>
<feature type="domain" description="Peptidase M56" evidence="3">
    <location>
        <begin position="151"/>
        <end position="254"/>
    </location>
</feature>
<sequence length="492" mass="55969">MVRYLLEVFVIQALFLAVYQFWLRKETFFNVNRAYLIGSALVAFALPFMQFEIFQNQIPLRENITFLPEVVINAAAPQATPVAAETQTDWSIYWLIYAAGVFFSTGMLFRKYLDIKRYFRFKKPSESGTNIIEIPNSDAAFTFLGTIFLGEKINAEARRHILAHEEVHLKHWHGLDLMLFEVLRVVFWFNPLVYVYQNKVAELHEYIADAHALRKTEIKSYYNQLLNTAFGTQQISFINTFFNHSLIKKRIVMLQKQSKSNAKWKYLFLLPLIAGILTYVGCTDDNGLAENESALSLEEQIADLEATIDSKDEISSEERAMVGKLLDKANRKMDGLVPPPPPPPKPYSVALDEAPVGEEVEIIEVVETKSQEVINDVPFAVVDEVPIFPGCESYGQEAKKECMSNLVSQFVNKNFNTSLGEELGLTGINRIYVRFKIDKNGRVTDIASRALHPKLEEEAIRVVSMLPNMTPGKQRGDAVNVLYSLPIVFQTN</sequence>
<dbReference type="Gene3D" id="3.30.1150.10">
    <property type="match status" value="1"/>
</dbReference>
<dbReference type="RefSeq" id="WP_099644726.1">
    <property type="nucleotide sequence ID" value="NZ_KZ319287.1"/>
</dbReference>
<feature type="transmembrane region" description="Helical" evidence="1">
    <location>
        <begin position="92"/>
        <end position="113"/>
    </location>
</feature>
<keyword evidence="5" id="KW-1185">Reference proteome</keyword>
<reference evidence="4 5" key="1">
    <citation type="submission" date="2017-08" db="EMBL/GenBank/DDBJ databases">
        <title>The whole genome shortgun sequences of strain Leeuwenhoekiella nanhaiensis G18 from the South China Sea.</title>
        <authorList>
            <person name="Liu Q."/>
        </authorList>
    </citation>
    <scope>NUCLEOTIDE SEQUENCE [LARGE SCALE GENOMIC DNA]</scope>
    <source>
        <strain evidence="4 5">G18</strain>
    </source>
</reference>
<dbReference type="Pfam" id="PF05569">
    <property type="entry name" value="Peptidase_M56"/>
    <property type="match status" value="1"/>
</dbReference>
<organism evidence="4 5">
    <name type="scientific">Leeuwenhoekiella nanhaiensis</name>
    <dbReference type="NCBI Taxonomy" id="1655491"/>
    <lineage>
        <taxon>Bacteria</taxon>
        <taxon>Pseudomonadati</taxon>
        <taxon>Bacteroidota</taxon>
        <taxon>Flavobacteriia</taxon>
        <taxon>Flavobacteriales</taxon>
        <taxon>Flavobacteriaceae</taxon>
        <taxon>Leeuwenhoekiella</taxon>
    </lineage>
</organism>
<dbReference type="PANTHER" id="PTHR34978">
    <property type="entry name" value="POSSIBLE SENSOR-TRANSDUCER PROTEIN BLAR"/>
    <property type="match status" value="1"/>
</dbReference>
<dbReference type="Pfam" id="PF03544">
    <property type="entry name" value="TonB_C"/>
    <property type="match status" value="1"/>
</dbReference>
<name>A0A2G1VWN4_9FLAO</name>
<protein>
    <recommendedName>
        <fullName evidence="6">BlaR1 peptidase M56</fullName>
    </recommendedName>
</protein>
<keyword evidence="1" id="KW-0812">Transmembrane</keyword>
<feature type="domain" description="TonB C-terminal" evidence="2">
    <location>
        <begin position="431"/>
        <end position="490"/>
    </location>
</feature>
<dbReference type="InterPro" id="IPR008756">
    <property type="entry name" value="Peptidase_M56"/>
</dbReference>
<evidence type="ECO:0008006" key="6">
    <source>
        <dbReference type="Google" id="ProtNLM"/>
    </source>
</evidence>
<dbReference type="InterPro" id="IPR052173">
    <property type="entry name" value="Beta-lactam_resp_regulator"/>
</dbReference>
<dbReference type="GO" id="GO:0055085">
    <property type="term" value="P:transmembrane transport"/>
    <property type="evidence" value="ECO:0007669"/>
    <property type="project" value="InterPro"/>
</dbReference>
<feature type="transmembrane region" description="Helical" evidence="1">
    <location>
        <begin position="264"/>
        <end position="281"/>
    </location>
</feature>
<dbReference type="CDD" id="cd07341">
    <property type="entry name" value="M56_BlaR1_MecR1_like"/>
    <property type="match status" value="1"/>
</dbReference>
<keyword evidence="1" id="KW-0472">Membrane</keyword>
<dbReference type="PANTHER" id="PTHR34978:SF3">
    <property type="entry name" value="SLR0241 PROTEIN"/>
    <property type="match status" value="1"/>
</dbReference>
<evidence type="ECO:0000313" key="5">
    <source>
        <dbReference type="Proteomes" id="UP000229433"/>
    </source>
</evidence>
<dbReference type="OrthoDB" id="1522859at2"/>
<dbReference type="EMBL" id="NQXA01000001">
    <property type="protein sequence ID" value="PHQ31186.1"/>
    <property type="molecule type" value="Genomic_DNA"/>
</dbReference>
<feature type="transmembrane region" description="Helical" evidence="1">
    <location>
        <begin position="34"/>
        <end position="51"/>
    </location>
</feature>
<gene>
    <name evidence="4" type="ORF">CJ305_02915</name>
</gene>